<comment type="caution">
    <text evidence="4">The sequence shown here is derived from an EMBL/GenBank/DDBJ whole genome shotgun (WGS) entry which is preliminary data.</text>
</comment>
<protein>
    <recommendedName>
        <fullName evidence="3">Nucleotidyl transferase domain-containing protein</fullName>
    </recommendedName>
</protein>
<gene>
    <name evidence="4" type="ORF">S01H4_63403</name>
</gene>
<dbReference type="InterPro" id="IPR050065">
    <property type="entry name" value="GlmU-like"/>
</dbReference>
<dbReference type="PANTHER" id="PTHR43584:SF8">
    <property type="entry name" value="N-ACETYLMURAMATE ALPHA-1-PHOSPHATE URIDYLYLTRANSFERASE"/>
    <property type="match status" value="1"/>
</dbReference>
<dbReference type="EMBL" id="BART01038115">
    <property type="protein sequence ID" value="GAH14299.1"/>
    <property type="molecule type" value="Genomic_DNA"/>
</dbReference>
<feature type="domain" description="Nucleotidyl transferase" evidence="3">
    <location>
        <begin position="8"/>
        <end position="64"/>
    </location>
</feature>
<dbReference type="InterPro" id="IPR029044">
    <property type="entry name" value="Nucleotide-diphossugar_trans"/>
</dbReference>
<evidence type="ECO:0000259" key="3">
    <source>
        <dbReference type="Pfam" id="PF00483"/>
    </source>
</evidence>
<reference evidence="4" key="1">
    <citation type="journal article" date="2014" name="Front. Microbiol.">
        <title>High frequency of phylogenetically diverse reductive dehalogenase-homologous genes in deep subseafloor sedimentary metagenomes.</title>
        <authorList>
            <person name="Kawai M."/>
            <person name="Futagami T."/>
            <person name="Toyoda A."/>
            <person name="Takaki Y."/>
            <person name="Nishi S."/>
            <person name="Hori S."/>
            <person name="Arai W."/>
            <person name="Tsubouchi T."/>
            <person name="Morono Y."/>
            <person name="Uchiyama I."/>
            <person name="Ito T."/>
            <person name="Fujiyama A."/>
            <person name="Inagaki F."/>
            <person name="Takami H."/>
        </authorList>
    </citation>
    <scope>NUCLEOTIDE SEQUENCE</scope>
    <source>
        <strain evidence="4">Expedition CK06-06</strain>
    </source>
</reference>
<evidence type="ECO:0000256" key="2">
    <source>
        <dbReference type="ARBA" id="ARBA00022695"/>
    </source>
</evidence>
<sequence length="74" mass="8616">MKLVCPIAGVGKRLQPFTYSKPKAFLKVAGKRLIDHILIKLEKSFPKNTEIAFIVGYKKRQIVEYINEHFSDYF</sequence>
<organism evidence="4">
    <name type="scientific">marine sediment metagenome</name>
    <dbReference type="NCBI Taxonomy" id="412755"/>
    <lineage>
        <taxon>unclassified sequences</taxon>
        <taxon>metagenomes</taxon>
        <taxon>ecological metagenomes</taxon>
    </lineage>
</organism>
<proteinExistence type="predicted"/>
<evidence type="ECO:0000313" key="4">
    <source>
        <dbReference type="EMBL" id="GAH14299.1"/>
    </source>
</evidence>
<dbReference type="SUPFAM" id="SSF53448">
    <property type="entry name" value="Nucleotide-diphospho-sugar transferases"/>
    <property type="match status" value="1"/>
</dbReference>
<keyword evidence="1" id="KW-0808">Transferase</keyword>
<dbReference type="InterPro" id="IPR005835">
    <property type="entry name" value="NTP_transferase_dom"/>
</dbReference>
<feature type="non-terminal residue" evidence="4">
    <location>
        <position position="74"/>
    </location>
</feature>
<dbReference type="PANTHER" id="PTHR43584">
    <property type="entry name" value="NUCLEOTIDYL TRANSFERASE"/>
    <property type="match status" value="1"/>
</dbReference>
<evidence type="ECO:0000256" key="1">
    <source>
        <dbReference type="ARBA" id="ARBA00022679"/>
    </source>
</evidence>
<dbReference type="Pfam" id="PF00483">
    <property type="entry name" value="NTP_transferase"/>
    <property type="match status" value="1"/>
</dbReference>
<dbReference type="Gene3D" id="3.90.550.10">
    <property type="entry name" value="Spore Coat Polysaccharide Biosynthesis Protein SpsA, Chain A"/>
    <property type="match status" value="1"/>
</dbReference>
<dbReference type="AlphaFoldDB" id="X1EAX2"/>
<dbReference type="GO" id="GO:0016779">
    <property type="term" value="F:nucleotidyltransferase activity"/>
    <property type="evidence" value="ECO:0007669"/>
    <property type="project" value="UniProtKB-KW"/>
</dbReference>
<keyword evidence="2" id="KW-0548">Nucleotidyltransferase</keyword>
<name>X1EAX2_9ZZZZ</name>
<accession>X1EAX2</accession>